<evidence type="ECO:0000256" key="1">
    <source>
        <dbReference type="SAM" id="MobiDB-lite"/>
    </source>
</evidence>
<feature type="region of interest" description="Disordered" evidence="1">
    <location>
        <begin position="1"/>
        <end position="54"/>
    </location>
</feature>
<name>A0AAF0TYK5_SOLVR</name>
<dbReference type="Proteomes" id="UP001234989">
    <property type="component" value="Chromosome 5"/>
</dbReference>
<evidence type="ECO:0008006" key="4">
    <source>
        <dbReference type="Google" id="ProtNLM"/>
    </source>
</evidence>
<reference evidence="2" key="1">
    <citation type="submission" date="2023-08" db="EMBL/GenBank/DDBJ databases">
        <title>A de novo genome assembly of Solanum verrucosum Schlechtendal, a Mexican diploid species geographically isolated from the other diploid A-genome species in potato relatives.</title>
        <authorList>
            <person name="Hosaka K."/>
        </authorList>
    </citation>
    <scope>NUCLEOTIDE SEQUENCE</scope>
    <source>
        <tissue evidence="2">Young leaves</tissue>
    </source>
</reference>
<evidence type="ECO:0000313" key="3">
    <source>
        <dbReference type="Proteomes" id="UP001234989"/>
    </source>
</evidence>
<feature type="compositionally biased region" description="Basic residues" evidence="1">
    <location>
        <begin position="28"/>
        <end position="41"/>
    </location>
</feature>
<organism evidence="2 3">
    <name type="scientific">Solanum verrucosum</name>
    <dbReference type="NCBI Taxonomy" id="315347"/>
    <lineage>
        <taxon>Eukaryota</taxon>
        <taxon>Viridiplantae</taxon>
        <taxon>Streptophyta</taxon>
        <taxon>Embryophyta</taxon>
        <taxon>Tracheophyta</taxon>
        <taxon>Spermatophyta</taxon>
        <taxon>Magnoliopsida</taxon>
        <taxon>eudicotyledons</taxon>
        <taxon>Gunneridae</taxon>
        <taxon>Pentapetalae</taxon>
        <taxon>asterids</taxon>
        <taxon>lamiids</taxon>
        <taxon>Solanales</taxon>
        <taxon>Solanaceae</taxon>
        <taxon>Solanoideae</taxon>
        <taxon>Solaneae</taxon>
        <taxon>Solanum</taxon>
    </lineage>
</organism>
<dbReference type="Gene3D" id="3.40.50.300">
    <property type="entry name" value="P-loop containing nucleotide triphosphate hydrolases"/>
    <property type="match status" value="1"/>
</dbReference>
<dbReference type="InterPro" id="IPR027417">
    <property type="entry name" value="P-loop_NTPase"/>
</dbReference>
<dbReference type="AlphaFoldDB" id="A0AAF0TYK5"/>
<sequence>MGSGKEKKKQQQHHQKKKRFPLQPKKVVNNKRKKEKVKKTRSSSNNGESIENAKSKIKVKDTKLNDIVRFPTAAQQLEFFHEQYQSANRIQLSSLELDSFTVKILALPLDFEPWKQALRLALETCMLELNPDHAQISSALADHMKVAFGPSWKESLCEKEIDEKIDPGQPALLVISLSALRSLDLLRELRPLTSECRAAKLFSKHMKIEEQASALKNRVNIASGTPSRIKKLIDVEALGLSRLAVIVLDMKTDTKGYSLLTLPQVRDEFWDLYRNYFHQRVLEGALRICLYDEIPVNIKKEKSNQDE</sequence>
<feature type="compositionally biased region" description="Basic residues" evidence="1">
    <location>
        <begin position="1"/>
        <end position="20"/>
    </location>
</feature>
<dbReference type="Pfam" id="PF14617">
    <property type="entry name" value="CMS1"/>
    <property type="match status" value="1"/>
</dbReference>
<dbReference type="EMBL" id="CP133616">
    <property type="protein sequence ID" value="WMV31405.1"/>
    <property type="molecule type" value="Genomic_DNA"/>
</dbReference>
<dbReference type="InterPro" id="IPR032704">
    <property type="entry name" value="Cms1"/>
</dbReference>
<accession>A0AAF0TYK5</accession>
<dbReference type="GO" id="GO:0030686">
    <property type="term" value="C:90S preribosome"/>
    <property type="evidence" value="ECO:0007669"/>
    <property type="project" value="TreeGrafter"/>
</dbReference>
<proteinExistence type="predicted"/>
<dbReference type="GO" id="GO:0005634">
    <property type="term" value="C:nucleus"/>
    <property type="evidence" value="ECO:0007669"/>
    <property type="project" value="TreeGrafter"/>
</dbReference>
<evidence type="ECO:0000313" key="2">
    <source>
        <dbReference type="EMBL" id="WMV31405.1"/>
    </source>
</evidence>
<gene>
    <name evidence="2" type="ORF">MTR67_024790</name>
</gene>
<dbReference type="PANTHER" id="PTHR24030">
    <property type="entry name" value="PROTEIN CMSS1"/>
    <property type="match status" value="1"/>
</dbReference>
<keyword evidence="3" id="KW-1185">Reference proteome</keyword>
<dbReference type="PANTHER" id="PTHR24030:SF0">
    <property type="entry name" value="PROTEIN CMSS1"/>
    <property type="match status" value="1"/>
</dbReference>
<protein>
    <recommendedName>
        <fullName evidence="4">Protein CMSS1</fullName>
    </recommendedName>
</protein>